<organism evidence="1 2">
    <name type="scientific">Martelella radicis</name>
    <dbReference type="NCBI Taxonomy" id="1397476"/>
    <lineage>
        <taxon>Bacteria</taxon>
        <taxon>Pseudomonadati</taxon>
        <taxon>Pseudomonadota</taxon>
        <taxon>Alphaproteobacteria</taxon>
        <taxon>Hyphomicrobiales</taxon>
        <taxon>Aurantimonadaceae</taxon>
        <taxon>Martelella</taxon>
    </lineage>
</organism>
<gene>
    <name evidence="1" type="ORF">GGR30_000958</name>
</gene>
<evidence type="ECO:0000313" key="2">
    <source>
        <dbReference type="Proteomes" id="UP000530571"/>
    </source>
</evidence>
<reference evidence="1 2" key="1">
    <citation type="submission" date="2020-08" db="EMBL/GenBank/DDBJ databases">
        <title>Genomic Encyclopedia of Type Strains, Phase IV (KMG-IV): sequencing the most valuable type-strain genomes for metagenomic binning, comparative biology and taxonomic classification.</title>
        <authorList>
            <person name="Goeker M."/>
        </authorList>
    </citation>
    <scope>NUCLEOTIDE SEQUENCE [LARGE SCALE GENOMIC DNA]</scope>
    <source>
        <strain evidence="1 2">DSM 28101</strain>
    </source>
</reference>
<evidence type="ECO:0000313" key="1">
    <source>
        <dbReference type="EMBL" id="MBB4121047.1"/>
    </source>
</evidence>
<accession>A0A7W6PA47</accession>
<keyword evidence="2" id="KW-1185">Reference proteome</keyword>
<dbReference type="RefSeq" id="WP_183483077.1">
    <property type="nucleotide sequence ID" value="NZ_JACIDZ010000002.1"/>
</dbReference>
<dbReference type="Proteomes" id="UP000530571">
    <property type="component" value="Unassembled WGS sequence"/>
</dbReference>
<dbReference type="AlphaFoldDB" id="A0A7W6PA47"/>
<proteinExistence type="predicted"/>
<protein>
    <submittedName>
        <fullName evidence="1">Uncharacterized protein</fullName>
    </submittedName>
</protein>
<name>A0A7W6PA47_9HYPH</name>
<dbReference type="EMBL" id="JACIDZ010000002">
    <property type="protein sequence ID" value="MBB4121047.1"/>
    <property type="molecule type" value="Genomic_DNA"/>
</dbReference>
<sequence length="279" mass="30831">MDKSMRVDELRIVIRPEDESANSARPIPARIFQKTFNAIFNTLDVTNRELHSKKQRSEFFISHLAMGSNEVGVVEQRRTLADSSAPTIAEVKGVMSSVYHSDWVRAVERKRLAKAIMAVGKAINPKYPAIAYFGSESDTIPLDAFFAKQAERLRPVIEDGGLQTPFFAGSAIGSFDGRLGSIDYRGAAWKGFLVLPGGGVQIECVFDHTKGENAFNPFGNKRVSVTGTAIYTGDSQLPERIEVTHIEEIPIIEKSVDLRGSLSGKKYMSGWDIGYKNLQ</sequence>
<comment type="caution">
    <text evidence="1">The sequence shown here is derived from an EMBL/GenBank/DDBJ whole genome shotgun (WGS) entry which is preliminary data.</text>
</comment>